<evidence type="ECO:0000313" key="16">
    <source>
        <dbReference type="Proteomes" id="UP000187209"/>
    </source>
</evidence>
<dbReference type="Gene3D" id="3.30.980.10">
    <property type="entry name" value="Threonyl-trna Synthetase, Chain A, domain 2"/>
    <property type="match status" value="1"/>
</dbReference>
<dbReference type="GO" id="GO:0000049">
    <property type="term" value="F:tRNA binding"/>
    <property type="evidence" value="ECO:0007669"/>
    <property type="project" value="UniProtKB-KW"/>
</dbReference>
<comment type="similarity">
    <text evidence="1">Belongs to the class-II aminoacyl-tRNA synthetase family. Alax-L subfamily.</text>
</comment>
<evidence type="ECO:0000256" key="5">
    <source>
        <dbReference type="ARBA" id="ARBA00022555"/>
    </source>
</evidence>
<evidence type="ECO:0000256" key="12">
    <source>
        <dbReference type="ARBA" id="ARBA00022917"/>
    </source>
</evidence>
<evidence type="ECO:0000256" key="3">
    <source>
        <dbReference type="ARBA" id="ARBA00017959"/>
    </source>
</evidence>
<dbReference type="FunFam" id="3.30.54.20:FF:000004">
    <property type="entry name" value="Alanine--tRNA ligase"/>
    <property type="match status" value="1"/>
</dbReference>
<keyword evidence="9" id="KW-0862">Zinc</keyword>
<dbReference type="InterPro" id="IPR018162">
    <property type="entry name" value="Ala-tRNA-ligase_IIc_anticod-bd"/>
</dbReference>
<dbReference type="EC" id="6.1.1.7" evidence="2"/>
<evidence type="ECO:0000256" key="13">
    <source>
        <dbReference type="ARBA" id="ARBA00023146"/>
    </source>
</evidence>
<evidence type="ECO:0000256" key="2">
    <source>
        <dbReference type="ARBA" id="ARBA00013168"/>
    </source>
</evidence>
<accession>A0A1R2BFI4</accession>
<dbReference type="AlphaFoldDB" id="A0A1R2BFI4"/>
<keyword evidence="5" id="KW-0820">tRNA-binding</keyword>
<dbReference type="SUPFAM" id="SSF55681">
    <property type="entry name" value="Class II aaRS and biotin synthetases"/>
    <property type="match status" value="2"/>
</dbReference>
<dbReference type="GO" id="GO:0002161">
    <property type="term" value="F:aminoacyl-tRNA deacylase activity"/>
    <property type="evidence" value="ECO:0007669"/>
    <property type="project" value="TreeGrafter"/>
</dbReference>
<evidence type="ECO:0000256" key="1">
    <source>
        <dbReference type="ARBA" id="ARBA00008429"/>
    </source>
</evidence>
<name>A0A1R2BFI4_9CILI</name>
<dbReference type="EMBL" id="MPUH01000688">
    <property type="protein sequence ID" value="OMJ75484.1"/>
    <property type="molecule type" value="Genomic_DNA"/>
</dbReference>
<keyword evidence="10" id="KW-0067">ATP-binding</keyword>
<dbReference type="Pfam" id="PF07973">
    <property type="entry name" value="tRNA_SAD"/>
    <property type="match status" value="1"/>
</dbReference>
<dbReference type="SUPFAM" id="SSF50447">
    <property type="entry name" value="Translation proteins"/>
    <property type="match status" value="1"/>
</dbReference>
<dbReference type="GO" id="GO:0004813">
    <property type="term" value="F:alanine-tRNA ligase activity"/>
    <property type="evidence" value="ECO:0007669"/>
    <property type="project" value="UniProtKB-EC"/>
</dbReference>
<dbReference type="InterPro" id="IPR018165">
    <property type="entry name" value="Ala-tRNA-synth_IIc_core"/>
</dbReference>
<dbReference type="InterPro" id="IPR022429">
    <property type="entry name" value="Ala-tRNA_lgiase_arc"/>
</dbReference>
<dbReference type="GO" id="GO:0005739">
    <property type="term" value="C:mitochondrion"/>
    <property type="evidence" value="ECO:0007669"/>
    <property type="project" value="TreeGrafter"/>
</dbReference>
<proteinExistence type="inferred from homology"/>
<dbReference type="PANTHER" id="PTHR11777">
    <property type="entry name" value="ALANYL-TRNA SYNTHETASE"/>
    <property type="match status" value="1"/>
</dbReference>
<dbReference type="SUPFAM" id="SSF101353">
    <property type="entry name" value="Putative anticodon-binding domain of alanyl-tRNA synthetase (AlaRS)"/>
    <property type="match status" value="1"/>
</dbReference>
<keyword evidence="8" id="KW-0547">Nucleotide-binding</keyword>
<dbReference type="PROSITE" id="PS50860">
    <property type="entry name" value="AA_TRNA_LIGASE_II_ALA"/>
    <property type="match status" value="1"/>
</dbReference>
<dbReference type="OrthoDB" id="2423964at2759"/>
<dbReference type="Pfam" id="PF01411">
    <property type="entry name" value="tRNA-synt_2c"/>
    <property type="match status" value="2"/>
</dbReference>
<organism evidence="15 16">
    <name type="scientific">Stentor coeruleus</name>
    <dbReference type="NCBI Taxonomy" id="5963"/>
    <lineage>
        <taxon>Eukaryota</taxon>
        <taxon>Sar</taxon>
        <taxon>Alveolata</taxon>
        <taxon>Ciliophora</taxon>
        <taxon>Postciliodesmatophora</taxon>
        <taxon>Heterotrichea</taxon>
        <taxon>Heterotrichida</taxon>
        <taxon>Stentoridae</taxon>
        <taxon>Stentor</taxon>
    </lineage>
</organism>
<dbReference type="InterPro" id="IPR018164">
    <property type="entry name" value="Ala-tRNA-synth_IIc_N"/>
</dbReference>
<evidence type="ECO:0000256" key="8">
    <source>
        <dbReference type="ARBA" id="ARBA00022741"/>
    </source>
</evidence>
<dbReference type="Gene3D" id="3.30.930.10">
    <property type="entry name" value="Bira Bifunctional Protein, Domain 2"/>
    <property type="match status" value="2"/>
</dbReference>
<reference evidence="15 16" key="1">
    <citation type="submission" date="2016-11" db="EMBL/GenBank/DDBJ databases">
        <title>The macronuclear genome of Stentor coeruleus: a giant cell with tiny introns.</title>
        <authorList>
            <person name="Slabodnick M."/>
            <person name="Ruby J.G."/>
            <person name="Reiff S.B."/>
            <person name="Swart E.C."/>
            <person name="Gosai S."/>
            <person name="Prabakaran S."/>
            <person name="Witkowska E."/>
            <person name="Larue G.E."/>
            <person name="Fisher S."/>
            <person name="Freeman R.M."/>
            <person name="Gunawardena J."/>
            <person name="Chu W."/>
            <person name="Stover N.A."/>
            <person name="Gregory B.D."/>
            <person name="Nowacki M."/>
            <person name="Derisi J."/>
            <person name="Roy S.W."/>
            <person name="Marshall W.F."/>
            <person name="Sood P."/>
        </authorList>
    </citation>
    <scope>NUCLEOTIDE SEQUENCE [LARGE SCALE GENOMIC DNA]</scope>
    <source>
        <strain evidence="15">WM001</strain>
    </source>
</reference>
<keyword evidence="4" id="KW-0963">Cytoplasm</keyword>
<dbReference type="PANTHER" id="PTHR11777:SF9">
    <property type="entry name" value="ALANINE--TRNA LIGASE, CYTOPLASMIC"/>
    <property type="match status" value="1"/>
</dbReference>
<evidence type="ECO:0000256" key="10">
    <source>
        <dbReference type="ARBA" id="ARBA00022840"/>
    </source>
</evidence>
<dbReference type="InterPro" id="IPR012947">
    <property type="entry name" value="tRNA_SAD"/>
</dbReference>
<dbReference type="InterPro" id="IPR050058">
    <property type="entry name" value="Ala-tRNA_ligase"/>
</dbReference>
<evidence type="ECO:0000256" key="4">
    <source>
        <dbReference type="ARBA" id="ARBA00022490"/>
    </source>
</evidence>
<sequence>MESDTIKTLTAKEMKNLAKPEFAKNPDQFYPTKVFSKFGFSRAQCKKCHANFWRHVETKETCGDSNCEGSYKFIGVGTGKGRKGNKITYAEAWQGFMKSFTSARIPCTAIERYPVVARWRNDVEYVAAGIYCFQPYCVTGEMEPPANPLICPQFCVRFNDLDNIGLTGRHYSGFIMLGIQVFNLPNKYIFFKEECVEWFNDLDNIGLTGRHYSGFIMLGIQVFNLPNKYIFFKEECVEFNLRWLIEELEIDPDEITLIEDVWAGGGNLGPCVEYFIGGLEVGNMVFMQFKTFPDGSREELPVKIIDTGIGLERIPWLINGTPTSYMDVFRHAFTWLSEKLNIQVNTEVWEKFGPLSCRLNIDEVDDIDKTWKEISELINIPVETVKNAIAPIKDMYIVLDHTRSVLLIVEDGSLPSNVGGGANVRNILRRVFALLKKNSWWDKLGMDGLIELFQKHKDDLRGIYGEFKEYKSFRSIIEVEYERWIQTDKDQKDRLSKLITKSKGKLTIEDWIIAITSWGIPADRVHEISGIPPPGDLYYQIAYRQEQMTKAPESILYDTTHLTETVNLYYADHKMMKFTSKVIEVLSNITQAGIKNIVILAESAFYPISGGQANDTGNMVINGVTYEVKEVEKIGRCVLHILDRAVEGDIIGAEVQGNIDEDRRKQLRNHHTATHIVFAACRKVLGPHVWQNGAKKTVEVAHLDITHYRSLTHEEELAIENAANRIVSSCTNINKSFMNKAEAEIEYGFSLYQGGIVPGNNLRVVNIEGVDTEACCGTHCDNTAEVGRIRLLKSHRISDGIVRLNYVAGEKALVKLNEEDGILYHLCKLWGISLPEIVPTAERFFQGYKKLEETARKQQEKILALTVKSILCDPGYTLALLNSDQANPTLYFSFLKEHAENLKNTGKGVIFVGNNFLYGLLGKKELLDVNGLLNVLKKNNAEAKIKAQEKLQVKKGKGKPMTIEGAVEFSYIGSYTQEVKDFLFAAGFKLFE</sequence>
<keyword evidence="11" id="KW-0694">RNA-binding</keyword>
<dbReference type="HAMAP" id="MF_00036_A">
    <property type="entry name" value="Ala_tRNA_synth_A"/>
    <property type="match status" value="1"/>
</dbReference>
<dbReference type="GO" id="GO:0005524">
    <property type="term" value="F:ATP binding"/>
    <property type="evidence" value="ECO:0007669"/>
    <property type="project" value="UniProtKB-KW"/>
</dbReference>
<dbReference type="InterPro" id="IPR045864">
    <property type="entry name" value="aa-tRNA-synth_II/BPL/LPL"/>
</dbReference>
<keyword evidence="16" id="KW-1185">Reference proteome</keyword>
<keyword evidence="6" id="KW-0436">Ligase</keyword>
<dbReference type="SMART" id="SM00863">
    <property type="entry name" value="tRNA_SAD"/>
    <property type="match status" value="1"/>
</dbReference>
<evidence type="ECO:0000256" key="11">
    <source>
        <dbReference type="ARBA" id="ARBA00022884"/>
    </source>
</evidence>
<evidence type="ECO:0000256" key="6">
    <source>
        <dbReference type="ARBA" id="ARBA00022598"/>
    </source>
</evidence>
<dbReference type="InterPro" id="IPR002318">
    <property type="entry name" value="Ala-tRNA-lgiase_IIc"/>
</dbReference>
<evidence type="ECO:0000259" key="14">
    <source>
        <dbReference type="PROSITE" id="PS50860"/>
    </source>
</evidence>
<keyword evidence="13" id="KW-0030">Aminoacyl-tRNA synthetase</keyword>
<dbReference type="InterPro" id="IPR018163">
    <property type="entry name" value="Thr/Ala-tRNA-synth_IIc_edit"/>
</dbReference>
<evidence type="ECO:0000256" key="7">
    <source>
        <dbReference type="ARBA" id="ARBA00022723"/>
    </source>
</evidence>
<dbReference type="GO" id="GO:0046872">
    <property type="term" value="F:metal ion binding"/>
    <property type="evidence" value="ECO:0007669"/>
    <property type="project" value="UniProtKB-KW"/>
</dbReference>
<dbReference type="InterPro" id="IPR009000">
    <property type="entry name" value="Transl_B-barrel_sf"/>
</dbReference>
<keyword evidence="7" id="KW-0479">Metal-binding</keyword>
<dbReference type="GO" id="GO:0006419">
    <property type="term" value="P:alanyl-tRNA aminoacylation"/>
    <property type="evidence" value="ECO:0007669"/>
    <property type="project" value="InterPro"/>
</dbReference>
<dbReference type="PRINTS" id="PR00980">
    <property type="entry name" value="TRNASYNTHALA"/>
</dbReference>
<dbReference type="Gene3D" id="3.30.54.20">
    <property type="match status" value="1"/>
</dbReference>
<feature type="domain" description="Alanyl-transfer RNA synthetases family profile" evidence="14">
    <location>
        <begin position="87"/>
        <end position="818"/>
    </location>
</feature>
<protein>
    <recommendedName>
        <fullName evidence="3">Alanine--tRNA ligase</fullName>
        <ecNumber evidence="2">6.1.1.7</ecNumber>
    </recommendedName>
</protein>
<keyword evidence="12" id="KW-0648">Protein biosynthesis</keyword>
<evidence type="ECO:0000256" key="9">
    <source>
        <dbReference type="ARBA" id="ARBA00022833"/>
    </source>
</evidence>
<gene>
    <name evidence="15" type="ORF">SteCoe_25370</name>
</gene>
<evidence type="ECO:0000313" key="15">
    <source>
        <dbReference type="EMBL" id="OMJ75484.1"/>
    </source>
</evidence>
<comment type="caution">
    <text evidence="15">The sequence shown here is derived from an EMBL/GenBank/DDBJ whole genome shotgun (WGS) entry which is preliminary data.</text>
</comment>
<dbReference type="SUPFAM" id="SSF55186">
    <property type="entry name" value="ThrRS/AlaRS common domain"/>
    <property type="match status" value="1"/>
</dbReference>
<dbReference type="Proteomes" id="UP000187209">
    <property type="component" value="Unassembled WGS sequence"/>
</dbReference>
<dbReference type="Gene3D" id="2.40.30.130">
    <property type="match status" value="1"/>
</dbReference>